<gene>
    <name evidence="1" type="ORF">K8V15_01440</name>
</gene>
<evidence type="ECO:0000313" key="2">
    <source>
        <dbReference type="Proteomes" id="UP000712713"/>
    </source>
</evidence>
<dbReference type="PANTHER" id="PTHR39420">
    <property type="match status" value="1"/>
</dbReference>
<dbReference type="GO" id="GO:0008237">
    <property type="term" value="F:metallopeptidase activity"/>
    <property type="evidence" value="ECO:0007669"/>
    <property type="project" value="UniProtKB-KW"/>
</dbReference>
<keyword evidence="1" id="KW-0482">Metalloprotease</keyword>
<evidence type="ECO:0000313" key="1">
    <source>
        <dbReference type="EMBL" id="HJE50640.1"/>
    </source>
</evidence>
<dbReference type="NCBIfam" id="TIGR03624">
    <property type="entry name" value="putative hydrolase"/>
    <property type="match status" value="1"/>
</dbReference>
<sequence length="325" mass="35478">MWLLMDFAPTVGWGLARRVSRASSGELPEISPRELTQFVASLRVLAREAGRIGARHMELPGAGAGEIRVVDWAGWGRAVQRMTDGAVDQLGLPEREPGLRTSARGVLNGLVAGTAIGKIGPQLLGQYDPFTGDDALYLVAPTILQHERTRGFVPEHFRLWIALHEQTHALQFQRAPWLREYLATRIQSMLTDDVPLLDGLKGWARSGDAAAILSGEGGAMADIKATMTFLEGHADHVADTAARMRIRTVRQLRKAFTRPERPGLLGRLSATFDKGAQYRDGLAFCTKVASLKGNRGLRRAFDAPENLPTAAEIADPPAWIARVHG</sequence>
<protein>
    <submittedName>
        <fullName evidence="1">Zinc-dependent metalloprotease</fullName>
    </submittedName>
</protein>
<keyword evidence="1" id="KW-0645">Protease</keyword>
<dbReference type="InterPro" id="IPR018766">
    <property type="entry name" value="Zinicin_2"/>
</dbReference>
<dbReference type="InterPro" id="IPR042271">
    <property type="entry name" value="Zinicin_2_N"/>
</dbReference>
<proteinExistence type="predicted"/>
<keyword evidence="1" id="KW-0378">Hydrolase</keyword>
<dbReference type="EMBL" id="DYZF01000035">
    <property type="protein sequence ID" value="HJE50640.1"/>
    <property type="molecule type" value="Genomic_DNA"/>
</dbReference>
<reference evidence="1" key="2">
    <citation type="submission" date="2021-09" db="EMBL/GenBank/DDBJ databases">
        <authorList>
            <person name="Gilroy R."/>
        </authorList>
    </citation>
    <scope>NUCLEOTIDE SEQUENCE</scope>
    <source>
        <strain evidence="1">ChiGjej3B3-7470</strain>
    </source>
</reference>
<dbReference type="Proteomes" id="UP000712713">
    <property type="component" value="Unassembled WGS sequence"/>
</dbReference>
<comment type="caution">
    <text evidence="1">The sequence shown here is derived from an EMBL/GenBank/DDBJ whole genome shotgun (WGS) entry which is preliminary data.</text>
</comment>
<organism evidence="1 2">
    <name type="scientific">Tessaracoccus flavescens</name>
    <dbReference type="NCBI Taxonomy" id="399497"/>
    <lineage>
        <taxon>Bacteria</taxon>
        <taxon>Bacillati</taxon>
        <taxon>Actinomycetota</taxon>
        <taxon>Actinomycetes</taxon>
        <taxon>Propionibacteriales</taxon>
        <taxon>Propionibacteriaceae</taxon>
        <taxon>Tessaracoccus</taxon>
    </lineage>
</organism>
<accession>A0A921EN80</accession>
<dbReference type="Gene3D" id="1.20.150.30">
    <property type="entry name" value="Zincin-like metallopeptidase, N-terminal domain"/>
    <property type="match status" value="1"/>
</dbReference>
<name>A0A921EN80_9ACTN</name>
<reference evidence="1" key="1">
    <citation type="journal article" date="2021" name="PeerJ">
        <title>Extensive microbial diversity within the chicken gut microbiome revealed by metagenomics and culture.</title>
        <authorList>
            <person name="Gilroy R."/>
            <person name="Ravi A."/>
            <person name="Getino M."/>
            <person name="Pursley I."/>
            <person name="Horton D.L."/>
            <person name="Alikhan N.F."/>
            <person name="Baker D."/>
            <person name="Gharbi K."/>
            <person name="Hall N."/>
            <person name="Watson M."/>
            <person name="Adriaenssens E.M."/>
            <person name="Foster-Nyarko E."/>
            <person name="Jarju S."/>
            <person name="Secka A."/>
            <person name="Antonio M."/>
            <person name="Oren A."/>
            <person name="Chaudhuri R.R."/>
            <person name="La Ragione R."/>
            <person name="Hildebrand F."/>
            <person name="Pallen M.J."/>
        </authorList>
    </citation>
    <scope>NUCLEOTIDE SEQUENCE</scope>
    <source>
        <strain evidence="1">ChiGjej3B3-7470</strain>
    </source>
</reference>
<dbReference type="SUPFAM" id="SSF55486">
    <property type="entry name" value="Metalloproteases ('zincins'), catalytic domain"/>
    <property type="match status" value="1"/>
</dbReference>
<dbReference type="NCBIfam" id="TIGR03883">
    <property type="entry name" value="DUF2342_F420"/>
    <property type="match status" value="1"/>
</dbReference>
<dbReference type="PANTHER" id="PTHR39420:SF1">
    <property type="entry name" value="HYDROLASE"/>
    <property type="match status" value="1"/>
</dbReference>
<dbReference type="AlphaFoldDB" id="A0A921EN80"/>
<dbReference type="Pfam" id="PF10103">
    <property type="entry name" value="Zincin_2"/>
    <property type="match status" value="1"/>
</dbReference>
<dbReference type="InterPro" id="IPR022454">
    <property type="entry name" value="CHP03883_F420-assoc"/>
</dbReference>